<reference evidence="3 4" key="1">
    <citation type="submission" date="2018-11" db="EMBL/GenBank/DDBJ databases">
        <title>Mesobaculum littorinae gen. nov., sp. nov., isolated from Littorina scabra that represents a novel genus of the order Rhodobacteraceae.</title>
        <authorList>
            <person name="Li F."/>
        </authorList>
    </citation>
    <scope>NUCLEOTIDE SEQUENCE [LARGE SCALE GENOMIC DNA]</scope>
    <source>
        <strain evidence="3 4">M0103</strain>
    </source>
</reference>
<sequence>MQDITGRAAIVTGASSGIGRGIAIQLAQAGAVAILAARSADKLEALAAEITAAGGRAHAIPTDVGDESQILRLFDRTEALAGPPAILVNNAGIADDTAIEDLSLARWEEMLRVNLTSAFLCAREAVRRMKPAGGGRIVNIGSLSAKSPRAQSPAYTATKFAIEGLTKSLLLDGRDHGITACALHPGATRSSLAPGITDLLEENCIFPEDLGRLVVLMCQMPPDIAMTDTTILPVRVPFLGRG</sequence>
<evidence type="ECO:0000256" key="1">
    <source>
        <dbReference type="ARBA" id="ARBA00006484"/>
    </source>
</evidence>
<name>A0A438AHQ3_9RHOB</name>
<comment type="similarity">
    <text evidence="1 2">Belongs to the short-chain dehydrogenases/reductases (SDR) family.</text>
</comment>
<protein>
    <submittedName>
        <fullName evidence="3">SDR family oxidoreductase</fullName>
    </submittedName>
</protein>
<dbReference type="PRINTS" id="PR00081">
    <property type="entry name" value="GDHRDH"/>
</dbReference>
<organism evidence="3 4">
    <name type="scientific">Mesobaculum littorinae</name>
    <dbReference type="NCBI Taxonomy" id="2486419"/>
    <lineage>
        <taxon>Bacteria</taxon>
        <taxon>Pseudomonadati</taxon>
        <taxon>Pseudomonadota</taxon>
        <taxon>Alphaproteobacteria</taxon>
        <taxon>Rhodobacterales</taxon>
        <taxon>Roseobacteraceae</taxon>
        <taxon>Mesobaculum</taxon>
    </lineage>
</organism>
<dbReference type="PANTHER" id="PTHR42879:SF2">
    <property type="entry name" value="3-OXOACYL-[ACYL-CARRIER-PROTEIN] REDUCTASE FABG"/>
    <property type="match status" value="1"/>
</dbReference>
<dbReference type="InterPro" id="IPR036291">
    <property type="entry name" value="NAD(P)-bd_dom_sf"/>
</dbReference>
<dbReference type="CDD" id="cd05233">
    <property type="entry name" value="SDR_c"/>
    <property type="match status" value="1"/>
</dbReference>
<dbReference type="FunFam" id="3.40.50.720:FF:000084">
    <property type="entry name" value="Short-chain dehydrogenase reductase"/>
    <property type="match status" value="1"/>
</dbReference>
<dbReference type="PRINTS" id="PR00080">
    <property type="entry name" value="SDRFAMILY"/>
</dbReference>
<keyword evidence="4" id="KW-1185">Reference proteome</keyword>
<dbReference type="Gene3D" id="3.40.50.720">
    <property type="entry name" value="NAD(P)-binding Rossmann-like Domain"/>
    <property type="match status" value="1"/>
</dbReference>
<dbReference type="Pfam" id="PF00106">
    <property type="entry name" value="adh_short"/>
    <property type="match status" value="1"/>
</dbReference>
<dbReference type="OrthoDB" id="658698at2"/>
<dbReference type="PANTHER" id="PTHR42879">
    <property type="entry name" value="3-OXOACYL-(ACYL-CARRIER-PROTEIN) REDUCTASE"/>
    <property type="match status" value="1"/>
</dbReference>
<dbReference type="AlphaFoldDB" id="A0A438AHQ3"/>
<accession>A0A438AHQ3</accession>
<gene>
    <name evidence="3" type="ORF">EKE94_11720</name>
</gene>
<evidence type="ECO:0000313" key="3">
    <source>
        <dbReference type="EMBL" id="RVV98249.1"/>
    </source>
</evidence>
<dbReference type="InterPro" id="IPR050259">
    <property type="entry name" value="SDR"/>
</dbReference>
<evidence type="ECO:0000313" key="4">
    <source>
        <dbReference type="Proteomes" id="UP000285908"/>
    </source>
</evidence>
<dbReference type="Proteomes" id="UP000285908">
    <property type="component" value="Unassembled WGS sequence"/>
</dbReference>
<dbReference type="EMBL" id="RQXX01000003">
    <property type="protein sequence ID" value="RVV98249.1"/>
    <property type="molecule type" value="Genomic_DNA"/>
</dbReference>
<comment type="caution">
    <text evidence="3">The sequence shown here is derived from an EMBL/GenBank/DDBJ whole genome shotgun (WGS) entry which is preliminary data.</text>
</comment>
<evidence type="ECO:0000256" key="2">
    <source>
        <dbReference type="RuleBase" id="RU000363"/>
    </source>
</evidence>
<dbReference type="InterPro" id="IPR002347">
    <property type="entry name" value="SDR_fam"/>
</dbReference>
<proteinExistence type="inferred from homology"/>
<dbReference type="SUPFAM" id="SSF51735">
    <property type="entry name" value="NAD(P)-binding Rossmann-fold domains"/>
    <property type="match status" value="1"/>
</dbReference>